<comment type="caution">
    <text evidence="2">The sequence shown here is derived from an EMBL/GenBank/DDBJ whole genome shotgun (WGS) entry which is preliminary data.</text>
</comment>
<dbReference type="OrthoDB" id="9771902at2"/>
<dbReference type="GO" id="GO:0042601">
    <property type="term" value="C:endospore-forming forespore"/>
    <property type="evidence" value="ECO:0007669"/>
    <property type="project" value="TreeGrafter"/>
</dbReference>
<keyword evidence="2" id="KW-0167">Capsid protein</keyword>
<gene>
    <name evidence="2" type="ORF">E5347_00535</name>
</gene>
<dbReference type="AlphaFoldDB" id="A0A4V6RDU2"/>
<feature type="domain" description="Aminoglycoside phosphotransferase" evidence="1">
    <location>
        <begin position="47"/>
        <end position="281"/>
    </location>
</feature>
<dbReference type="InterPro" id="IPR014255">
    <property type="entry name" value="Spore_coat_CotS"/>
</dbReference>
<organism evidence="2 3">
    <name type="scientific">Clostridium sartagoforme</name>
    <dbReference type="NCBI Taxonomy" id="84031"/>
    <lineage>
        <taxon>Bacteria</taxon>
        <taxon>Bacillati</taxon>
        <taxon>Bacillota</taxon>
        <taxon>Clostridia</taxon>
        <taxon>Eubacteriales</taxon>
        <taxon>Clostridiaceae</taxon>
        <taxon>Clostridium</taxon>
    </lineage>
</organism>
<dbReference type="PANTHER" id="PTHR39179:SF1">
    <property type="entry name" value="SPORE COAT PROTEIN I"/>
    <property type="match status" value="1"/>
</dbReference>
<dbReference type="EMBL" id="SRYR01000001">
    <property type="protein sequence ID" value="TGY43330.1"/>
    <property type="molecule type" value="Genomic_DNA"/>
</dbReference>
<name>A0A4V6RDU2_9CLOT</name>
<dbReference type="RefSeq" id="WP_136003496.1">
    <property type="nucleotide sequence ID" value="NZ_SRYR01000001.1"/>
</dbReference>
<protein>
    <submittedName>
        <fullName evidence="2">CotS family spore coat protein</fullName>
    </submittedName>
</protein>
<dbReference type="NCBIfam" id="TIGR02906">
    <property type="entry name" value="spore_CotS"/>
    <property type="match status" value="1"/>
</dbReference>
<proteinExistence type="predicted"/>
<evidence type="ECO:0000313" key="3">
    <source>
        <dbReference type="Proteomes" id="UP000306888"/>
    </source>
</evidence>
<accession>A0A4V6RDU2</accession>
<dbReference type="Gene3D" id="3.30.200.20">
    <property type="entry name" value="Phosphorylase Kinase, domain 1"/>
    <property type="match status" value="1"/>
</dbReference>
<dbReference type="InterPro" id="IPR011009">
    <property type="entry name" value="Kinase-like_dom_sf"/>
</dbReference>
<dbReference type="Proteomes" id="UP000306888">
    <property type="component" value="Unassembled WGS sequence"/>
</dbReference>
<evidence type="ECO:0000259" key="1">
    <source>
        <dbReference type="Pfam" id="PF01636"/>
    </source>
</evidence>
<dbReference type="Pfam" id="PF01636">
    <property type="entry name" value="APH"/>
    <property type="match status" value="1"/>
</dbReference>
<evidence type="ECO:0000313" key="2">
    <source>
        <dbReference type="EMBL" id="TGY43330.1"/>
    </source>
</evidence>
<sequence>MRKVPPSIKDELLPIDEIKNNILTLYNLKNAAVFSIKFKDTEKQRAVYRIDVDNKSFCLKKVYYNEENLLYVYSAMEWCYRNKILVPKLLPTVDGNRYVKYKNMLFILTPWLDGDKCDFDNINHVLLSSKTLGKLHTTSKNFKPISGSAQRIGLENYNETIGKHFNQLLQSIGNAHKYDDRFSNLILDNVDDNLELAKISYEISSSIISDELSTSLCHGDYVNKNIIVHGSNVALIDFDKCKFDYSVKDISYFLRRLLKRDNTNWQTNLTINILDAYMEENELSPSDLKFILAYIAFPQKFWKLSRDYYKNIRKCNKNSFISLMEKNINKSKNQLEFVYDLSKALRKHYNIKI</sequence>
<dbReference type="InterPro" id="IPR047175">
    <property type="entry name" value="CotS-like"/>
</dbReference>
<keyword evidence="2" id="KW-0946">Virion</keyword>
<keyword evidence="3" id="KW-1185">Reference proteome</keyword>
<dbReference type="Gene3D" id="3.90.1200.10">
    <property type="match status" value="1"/>
</dbReference>
<dbReference type="InterPro" id="IPR002575">
    <property type="entry name" value="Aminoglycoside_PTrfase"/>
</dbReference>
<reference evidence="2 3" key="1">
    <citation type="submission" date="2019-04" db="EMBL/GenBank/DDBJ databases">
        <title>Microbes associate with the intestines of laboratory mice.</title>
        <authorList>
            <person name="Navarre W."/>
            <person name="Wong E."/>
            <person name="Huang K."/>
            <person name="Tropini C."/>
            <person name="Ng K."/>
            <person name="Yu B."/>
        </authorList>
    </citation>
    <scope>NUCLEOTIDE SEQUENCE [LARGE SCALE GENOMIC DNA]</scope>
    <source>
        <strain evidence="2 3">NM50_B9-20</strain>
    </source>
</reference>
<dbReference type="SUPFAM" id="SSF56112">
    <property type="entry name" value="Protein kinase-like (PK-like)"/>
    <property type="match status" value="1"/>
</dbReference>
<dbReference type="PANTHER" id="PTHR39179">
    <property type="entry name" value="SPORE COAT PROTEIN I"/>
    <property type="match status" value="1"/>
</dbReference>